<dbReference type="KEGG" id="lez:GLE_3140"/>
<dbReference type="NCBIfam" id="TIGR00370">
    <property type="entry name" value="5-oxoprolinase subunit PxpB"/>
    <property type="match status" value="1"/>
</dbReference>
<evidence type="ECO:0000259" key="4">
    <source>
        <dbReference type="SMART" id="SM00796"/>
    </source>
</evidence>
<protein>
    <recommendedName>
        <fullName evidence="4">Carboxyltransferase domain-containing protein</fullName>
    </recommendedName>
</protein>
<evidence type="ECO:0000256" key="2">
    <source>
        <dbReference type="ARBA" id="ARBA00022801"/>
    </source>
</evidence>
<dbReference type="SUPFAM" id="SSF50891">
    <property type="entry name" value="Cyclophilin-like"/>
    <property type="match status" value="1"/>
</dbReference>
<organism evidence="5 6">
    <name type="scientific">Lysobacter enzymogenes</name>
    <dbReference type="NCBI Taxonomy" id="69"/>
    <lineage>
        <taxon>Bacteria</taxon>
        <taxon>Pseudomonadati</taxon>
        <taxon>Pseudomonadota</taxon>
        <taxon>Gammaproteobacteria</taxon>
        <taxon>Lysobacterales</taxon>
        <taxon>Lysobacteraceae</taxon>
        <taxon>Lysobacter</taxon>
    </lineage>
</organism>
<keyword evidence="2" id="KW-0378">Hydrolase</keyword>
<dbReference type="Gene3D" id="3.30.1360.40">
    <property type="match status" value="1"/>
</dbReference>
<dbReference type="GO" id="GO:0016787">
    <property type="term" value="F:hydrolase activity"/>
    <property type="evidence" value="ECO:0007669"/>
    <property type="project" value="UniProtKB-KW"/>
</dbReference>
<dbReference type="PATRIC" id="fig|69.6.peg.3098"/>
<accession>A0A0S2DIH1</accession>
<dbReference type="PANTHER" id="PTHR34698">
    <property type="entry name" value="5-OXOPROLINASE SUBUNIT B"/>
    <property type="match status" value="1"/>
</dbReference>
<dbReference type="Proteomes" id="UP000061569">
    <property type="component" value="Chromosome"/>
</dbReference>
<dbReference type="SMART" id="SM00796">
    <property type="entry name" value="AHS1"/>
    <property type="match status" value="1"/>
</dbReference>
<evidence type="ECO:0000256" key="3">
    <source>
        <dbReference type="ARBA" id="ARBA00022840"/>
    </source>
</evidence>
<dbReference type="InterPro" id="IPR010016">
    <property type="entry name" value="PxpB"/>
</dbReference>
<dbReference type="Gene3D" id="2.40.100.10">
    <property type="entry name" value="Cyclophilin-like"/>
    <property type="match status" value="1"/>
</dbReference>
<feature type="domain" description="Carboxyltransferase" evidence="4">
    <location>
        <begin position="22"/>
        <end position="227"/>
    </location>
</feature>
<dbReference type="SUPFAM" id="SSF160467">
    <property type="entry name" value="PH0987 N-terminal domain-like"/>
    <property type="match status" value="1"/>
</dbReference>
<dbReference type="Pfam" id="PF02682">
    <property type="entry name" value="CT_C_D"/>
    <property type="match status" value="1"/>
</dbReference>
<evidence type="ECO:0000313" key="5">
    <source>
        <dbReference type="EMBL" id="ALN58487.1"/>
    </source>
</evidence>
<name>A0A0S2DIH1_LYSEN</name>
<dbReference type="AlphaFoldDB" id="A0A0S2DIH1"/>
<evidence type="ECO:0000313" key="6">
    <source>
        <dbReference type="Proteomes" id="UP000061569"/>
    </source>
</evidence>
<proteinExistence type="predicted"/>
<dbReference type="EMBL" id="CP013140">
    <property type="protein sequence ID" value="ALN58487.1"/>
    <property type="molecule type" value="Genomic_DNA"/>
</dbReference>
<dbReference type="PANTHER" id="PTHR34698:SF2">
    <property type="entry name" value="5-OXOPROLINASE SUBUNIT B"/>
    <property type="match status" value="1"/>
</dbReference>
<dbReference type="InterPro" id="IPR003833">
    <property type="entry name" value="CT_C_D"/>
</dbReference>
<sequence length="255" mass="26764">MNDPAANPAGADRRPREGAAAVEFEALADDAWLLRLGERIDDALNARVHALAARVRAPAPPWLRDLVPAYASLAVFFDPAQTDAATVRDWLLQRCGESVDGGNIAAAGAARVVEIPVAYGGEFGPDLDEAASQLGLTAAQLVERHSGGDYRVAMIGFAPGFPYLSGLDPALALPRLASPRTQVAAGSVAIGGAQTGIYPRPGPGGWRLLGRTPLRLFDARREAPSLLQPGDRVRLRAIGADEFHALSDPARATPA</sequence>
<evidence type="ECO:0000256" key="1">
    <source>
        <dbReference type="ARBA" id="ARBA00022741"/>
    </source>
</evidence>
<dbReference type="GO" id="GO:0005524">
    <property type="term" value="F:ATP binding"/>
    <property type="evidence" value="ECO:0007669"/>
    <property type="project" value="UniProtKB-KW"/>
</dbReference>
<keyword evidence="3" id="KW-0067">ATP-binding</keyword>
<dbReference type="STRING" id="69.GLE_3140"/>
<reference evidence="5 6" key="1">
    <citation type="submission" date="2015-11" db="EMBL/GenBank/DDBJ databases">
        <title>Genome sequences of Lysobacter enzymogenes strain C3 and Lysobacter antibioticus ATCC 29479.</title>
        <authorList>
            <person name="Kobayashi D.Y."/>
        </authorList>
    </citation>
    <scope>NUCLEOTIDE SEQUENCE [LARGE SCALE GENOMIC DNA]</scope>
    <source>
        <strain evidence="5 6">C3</strain>
    </source>
</reference>
<keyword evidence="1" id="KW-0547">Nucleotide-binding</keyword>
<gene>
    <name evidence="5" type="ORF">GLE_3140</name>
</gene>
<dbReference type="InterPro" id="IPR029000">
    <property type="entry name" value="Cyclophilin-like_dom_sf"/>
</dbReference>